<dbReference type="RefSeq" id="XP_026696279.1">
    <property type="nucleotide sequence ID" value="XM_026840478.1"/>
</dbReference>
<dbReference type="GeneID" id="100177947"/>
<evidence type="ECO:0000313" key="3">
    <source>
        <dbReference type="Proteomes" id="UP000008144"/>
    </source>
</evidence>
<dbReference type="AlphaFoldDB" id="H2XUC0"/>
<reference evidence="2" key="4">
    <citation type="submission" date="2025-09" db="UniProtKB">
        <authorList>
            <consortium name="Ensembl"/>
        </authorList>
    </citation>
    <scope>IDENTIFICATION</scope>
</reference>
<keyword evidence="3" id="KW-1185">Reference proteome</keyword>
<dbReference type="PANTHER" id="PTHR47456">
    <property type="entry name" value="PHD-TYPE DOMAIN-CONTAINING PROTEIN"/>
    <property type="match status" value="1"/>
</dbReference>
<name>H2XUC0_CIOIN</name>
<sequence length="135" mass="15779">MTHFLKMEGKDTSLSTQFLKNQTVVETTSDKNKAGQIVKFNTLQEATTAIQNVETDTLTKFIFLRRKKNDLRKSKVQWDAQENIPFVVKSFTKYECQHGKDRNKTKNLKRQNQFKGPADHMYGKKNTFACKDQRK</sequence>
<accession>H2XUC0</accession>
<dbReference type="EMBL" id="EAAA01001560">
    <property type="status" value="NOT_ANNOTATED_CDS"/>
    <property type="molecule type" value="Genomic_DNA"/>
</dbReference>
<gene>
    <name evidence="2" type="primary">LOC100177947</name>
</gene>
<reference evidence="2" key="3">
    <citation type="submission" date="2025-08" db="UniProtKB">
        <authorList>
            <consortium name="Ensembl"/>
        </authorList>
    </citation>
    <scope>IDENTIFICATION</scope>
</reference>
<reference evidence="2" key="2">
    <citation type="journal article" date="2008" name="Genome Biol.">
        <title>Improved genome assembly and evidence-based global gene model set for the chordate Ciona intestinalis: new insight into intron and operon populations.</title>
        <authorList>
            <person name="Satou Y."/>
            <person name="Mineta K."/>
            <person name="Ogasawara M."/>
            <person name="Sasakura Y."/>
            <person name="Shoguchi E."/>
            <person name="Ueno K."/>
            <person name="Yamada L."/>
            <person name="Matsumoto J."/>
            <person name="Wasserscheid J."/>
            <person name="Dewar K."/>
            <person name="Wiley G.B."/>
            <person name="Macmil S.L."/>
            <person name="Roe B.A."/>
            <person name="Zeller R.W."/>
            <person name="Hastings K.E."/>
            <person name="Lemaire P."/>
            <person name="Lindquist E."/>
            <person name="Endo T."/>
            <person name="Hotta K."/>
            <person name="Inaba K."/>
        </authorList>
    </citation>
    <scope>NUCLEOTIDE SEQUENCE [LARGE SCALE GENOMIC DNA]</scope>
    <source>
        <strain evidence="2">wild type</strain>
    </source>
</reference>
<reference evidence="3" key="1">
    <citation type="journal article" date="2002" name="Science">
        <title>The draft genome of Ciona intestinalis: insights into chordate and vertebrate origins.</title>
        <authorList>
            <person name="Dehal P."/>
            <person name="Satou Y."/>
            <person name="Campbell R.K."/>
            <person name="Chapman J."/>
            <person name="Degnan B."/>
            <person name="De Tomaso A."/>
            <person name="Davidson B."/>
            <person name="Di Gregorio A."/>
            <person name="Gelpke M."/>
            <person name="Goodstein D.M."/>
            <person name="Harafuji N."/>
            <person name="Hastings K.E."/>
            <person name="Ho I."/>
            <person name="Hotta K."/>
            <person name="Huang W."/>
            <person name="Kawashima T."/>
            <person name="Lemaire P."/>
            <person name="Martinez D."/>
            <person name="Meinertzhagen I.A."/>
            <person name="Necula S."/>
            <person name="Nonaka M."/>
            <person name="Putnam N."/>
            <person name="Rash S."/>
            <person name="Saiga H."/>
            <person name="Satake M."/>
            <person name="Terry A."/>
            <person name="Yamada L."/>
            <person name="Wang H.G."/>
            <person name="Awazu S."/>
            <person name="Azumi K."/>
            <person name="Boore J."/>
            <person name="Branno M."/>
            <person name="Chin-Bow S."/>
            <person name="DeSantis R."/>
            <person name="Doyle S."/>
            <person name="Francino P."/>
            <person name="Keys D.N."/>
            <person name="Haga S."/>
            <person name="Hayashi H."/>
            <person name="Hino K."/>
            <person name="Imai K.S."/>
            <person name="Inaba K."/>
            <person name="Kano S."/>
            <person name="Kobayashi K."/>
            <person name="Kobayashi M."/>
            <person name="Lee B.I."/>
            <person name="Makabe K.W."/>
            <person name="Manohar C."/>
            <person name="Matassi G."/>
            <person name="Medina M."/>
            <person name="Mochizuki Y."/>
            <person name="Mount S."/>
            <person name="Morishita T."/>
            <person name="Miura S."/>
            <person name="Nakayama A."/>
            <person name="Nishizaka S."/>
            <person name="Nomoto H."/>
            <person name="Ohta F."/>
            <person name="Oishi K."/>
            <person name="Rigoutsos I."/>
            <person name="Sano M."/>
            <person name="Sasaki A."/>
            <person name="Sasakura Y."/>
            <person name="Shoguchi E."/>
            <person name="Shin-i T."/>
            <person name="Spagnuolo A."/>
            <person name="Stainier D."/>
            <person name="Suzuki M.M."/>
            <person name="Tassy O."/>
            <person name="Takatori N."/>
            <person name="Tokuoka M."/>
            <person name="Yagi K."/>
            <person name="Yoshizaki F."/>
            <person name="Wada S."/>
            <person name="Zhang C."/>
            <person name="Hyatt P.D."/>
            <person name="Larimer F."/>
            <person name="Detter C."/>
            <person name="Doggett N."/>
            <person name="Glavina T."/>
            <person name="Hawkins T."/>
            <person name="Richardson P."/>
            <person name="Lucas S."/>
            <person name="Kohara Y."/>
            <person name="Levine M."/>
            <person name="Satoh N."/>
            <person name="Rokhsar D.S."/>
        </authorList>
    </citation>
    <scope>NUCLEOTIDE SEQUENCE [LARGE SCALE GENOMIC DNA]</scope>
</reference>
<dbReference type="PANTHER" id="PTHR47456:SF6">
    <property type="entry name" value="SI:DKEY-31C13.1"/>
    <property type="match status" value="1"/>
</dbReference>
<evidence type="ECO:0000256" key="1">
    <source>
        <dbReference type="SAM" id="MobiDB-lite"/>
    </source>
</evidence>
<dbReference type="InParanoid" id="H2XUC0"/>
<dbReference type="Proteomes" id="UP000008144">
    <property type="component" value="Chromosome 2"/>
</dbReference>
<proteinExistence type="predicted"/>
<evidence type="ECO:0000313" key="2">
    <source>
        <dbReference type="Ensembl" id="ENSCINP00000033254.1"/>
    </source>
</evidence>
<dbReference type="KEGG" id="cin:100177947"/>
<feature type="region of interest" description="Disordered" evidence="1">
    <location>
        <begin position="100"/>
        <end position="135"/>
    </location>
</feature>
<dbReference type="HOGENOM" id="CLU_1885012_0_0_1"/>
<organism evidence="2 3">
    <name type="scientific">Ciona intestinalis</name>
    <name type="common">Transparent sea squirt</name>
    <name type="synonym">Ascidia intestinalis</name>
    <dbReference type="NCBI Taxonomy" id="7719"/>
    <lineage>
        <taxon>Eukaryota</taxon>
        <taxon>Metazoa</taxon>
        <taxon>Chordata</taxon>
        <taxon>Tunicata</taxon>
        <taxon>Ascidiacea</taxon>
        <taxon>Phlebobranchia</taxon>
        <taxon>Cionidae</taxon>
        <taxon>Ciona</taxon>
    </lineage>
</organism>
<dbReference type="Ensembl" id="ENSCINT00000032132.1">
    <property type="protein sequence ID" value="ENSCINP00000033254.1"/>
    <property type="gene ID" value="ENSCING00000018195.1"/>
</dbReference>
<protein>
    <submittedName>
        <fullName evidence="2">Uncharacterized LOC100177947</fullName>
    </submittedName>
</protein>